<proteinExistence type="predicted"/>
<accession>A0A6A6Z0F1</accession>
<name>A0A6A6Z0F1_9PEZI</name>
<evidence type="ECO:0000313" key="3">
    <source>
        <dbReference type="Proteomes" id="UP000504636"/>
    </source>
</evidence>
<dbReference type="GeneID" id="54460169"/>
<dbReference type="OrthoDB" id="10514033at2759"/>
<feature type="compositionally biased region" description="Acidic residues" evidence="1">
    <location>
        <begin position="73"/>
        <end position="89"/>
    </location>
</feature>
<evidence type="ECO:0000313" key="2">
    <source>
        <dbReference type="EMBL" id="KAF2814268.1"/>
    </source>
</evidence>
<reference evidence="2 4" key="1">
    <citation type="journal article" date="2020" name="Stud. Mycol.">
        <title>101 Dothideomycetes genomes: a test case for predicting lifestyles and emergence of pathogens.</title>
        <authorList>
            <person name="Haridas S."/>
            <person name="Albert R."/>
            <person name="Binder M."/>
            <person name="Bloem J."/>
            <person name="Labutti K."/>
            <person name="Salamov A."/>
            <person name="Andreopoulos B."/>
            <person name="Baker S."/>
            <person name="Barry K."/>
            <person name="Bills G."/>
            <person name="Bluhm B."/>
            <person name="Cannon C."/>
            <person name="Castanera R."/>
            <person name="Culley D."/>
            <person name="Daum C."/>
            <person name="Ezra D."/>
            <person name="Gonzalez J."/>
            <person name="Henrissat B."/>
            <person name="Kuo A."/>
            <person name="Liang C."/>
            <person name="Lipzen A."/>
            <person name="Lutzoni F."/>
            <person name="Magnuson J."/>
            <person name="Mondo S."/>
            <person name="Nolan M."/>
            <person name="Ohm R."/>
            <person name="Pangilinan J."/>
            <person name="Park H.-J."/>
            <person name="Ramirez L."/>
            <person name="Alfaro M."/>
            <person name="Sun H."/>
            <person name="Tritt A."/>
            <person name="Yoshinaga Y."/>
            <person name="Zwiers L.-H."/>
            <person name="Turgeon B."/>
            <person name="Goodwin S."/>
            <person name="Spatafora J."/>
            <person name="Crous P."/>
            <person name="Grigoriev I."/>
        </authorList>
    </citation>
    <scope>NUCLEOTIDE SEQUENCE</scope>
    <source>
        <strain evidence="2 4">CBS 304.34</strain>
    </source>
</reference>
<reference evidence="4" key="3">
    <citation type="submission" date="2025-04" db="UniProtKB">
        <authorList>
            <consortium name="RefSeq"/>
        </authorList>
    </citation>
    <scope>IDENTIFICATION</scope>
    <source>
        <strain evidence="4">CBS 304.34</strain>
    </source>
</reference>
<evidence type="ECO:0000256" key="1">
    <source>
        <dbReference type="SAM" id="MobiDB-lite"/>
    </source>
</evidence>
<feature type="compositionally biased region" description="Basic and acidic residues" evidence="1">
    <location>
        <begin position="90"/>
        <end position="99"/>
    </location>
</feature>
<dbReference type="RefSeq" id="XP_033581232.1">
    <property type="nucleotide sequence ID" value="XM_033719276.1"/>
</dbReference>
<reference evidence="4" key="2">
    <citation type="submission" date="2020-04" db="EMBL/GenBank/DDBJ databases">
        <authorList>
            <consortium name="NCBI Genome Project"/>
        </authorList>
    </citation>
    <scope>NUCLEOTIDE SEQUENCE</scope>
    <source>
        <strain evidence="4">CBS 304.34</strain>
    </source>
</reference>
<dbReference type="Proteomes" id="UP000504636">
    <property type="component" value="Unplaced"/>
</dbReference>
<protein>
    <submittedName>
        <fullName evidence="2 4">Uncharacterized protein</fullName>
    </submittedName>
</protein>
<keyword evidence="3" id="KW-1185">Reference proteome</keyword>
<gene>
    <name evidence="2 4" type="ORF">BDZ99DRAFT_459972</name>
</gene>
<feature type="compositionally biased region" description="Basic and acidic residues" evidence="1">
    <location>
        <begin position="224"/>
        <end position="233"/>
    </location>
</feature>
<feature type="region of interest" description="Disordered" evidence="1">
    <location>
        <begin position="1"/>
        <end position="44"/>
    </location>
</feature>
<sequence>MAHQPQKPSSTEASWTVSESTTTMDQSSTKASHDDASTAATSLWASPTRTPSILLTAREGHEQDIQILGNWLEDVEKDSDESEDGEVSDGIERRNDRGSYQARLKEDTSSFQIITSGLDVGCAVPQTGGYDYYGICDVMDAYADASKPGAAMGKEGVKVVDEAKRMSKGKRGIAHRLTKESKALQASVGRVQGGVPTSGYRLDHDELERLNELLQQAANETTPEDDRSSHQPDPKVAPAGLTQKQTFRDAVRNQFGETYELFKEYDERIKALERHAQGSINRSNHWFRICIVLLMVGFGWKTCVKFFNPGVMG</sequence>
<feature type="region of interest" description="Disordered" evidence="1">
    <location>
        <begin position="218"/>
        <end position="241"/>
    </location>
</feature>
<feature type="compositionally biased region" description="Polar residues" evidence="1">
    <location>
        <begin position="1"/>
        <end position="26"/>
    </location>
</feature>
<dbReference type="AlphaFoldDB" id="A0A6A6Z0F1"/>
<evidence type="ECO:0000313" key="4">
    <source>
        <dbReference type="RefSeq" id="XP_033581232.1"/>
    </source>
</evidence>
<organism evidence="2">
    <name type="scientific">Mytilinidion resinicola</name>
    <dbReference type="NCBI Taxonomy" id="574789"/>
    <lineage>
        <taxon>Eukaryota</taxon>
        <taxon>Fungi</taxon>
        <taxon>Dikarya</taxon>
        <taxon>Ascomycota</taxon>
        <taxon>Pezizomycotina</taxon>
        <taxon>Dothideomycetes</taxon>
        <taxon>Pleosporomycetidae</taxon>
        <taxon>Mytilinidiales</taxon>
        <taxon>Mytilinidiaceae</taxon>
        <taxon>Mytilinidion</taxon>
    </lineage>
</organism>
<dbReference type="EMBL" id="MU003695">
    <property type="protein sequence ID" value="KAF2814268.1"/>
    <property type="molecule type" value="Genomic_DNA"/>
</dbReference>
<feature type="region of interest" description="Disordered" evidence="1">
    <location>
        <begin position="73"/>
        <end position="99"/>
    </location>
</feature>